<comment type="caution">
    <text evidence="1">The sequence shown here is derived from an EMBL/GenBank/DDBJ whole genome shotgun (WGS) entry which is preliminary data.</text>
</comment>
<gene>
    <name evidence="1" type="ORF">DSO57_1031586</name>
</gene>
<dbReference type="Proteomes" id="UP001165960">
    <property type="component" value="Unassembled WGS sequence"/>
</dbReference>
<protein>
    <submittedName>
        <fullName evidence="1">Uncharacterized protein</fullName>
    </submittedName>
</protein>
<accession>A0ACC2RRP0</accession>
<sequence>MKHMLSLVGLGRITYSPEMTHPKATTCVRLPSLRELFPSMYTTPRKDGSLKSRRCRANQTQLTILNRIFRTTGFPSTQLRAALALQLGMSPRTIQIWFQNKRQSSRKKPT</sequence>
<name>A0ACC2RRP0_9FUNG</name>
<reference evidence="1" key="1">
    <citation type="submission" date="2022-04" db="EMBL/GenBank/DDBJ databases">
        <title>Genome of the entomopathogenic fungus Entomophthora muscae.</title>
        <authorList>
            <person name="Elya C."/>
            <person name="Lovett B.R."/>
            <person name="Lee E."/>
            <person name="Macias A.M."/>
            <person name="Hajek A.E."/>
            <person name="De Bivort B.L."/>
            <person name="Kasson M.T."/>
            <person name="De Fine Licht H.H."/>
            <person name="Stajich J.E."/>
        </authorList>
    </citation>
    <scope>NUCLEOTIDE SEQUENCE</scope>
    <source>
        <strain evidence="1">Berkeley</strain>
    </source>
</reference>
<organism evidence="1 2">
    <name type="scientific">Entomophthora muscae</name>
    <dbReference type="NCBI Taxonomy" id="34485"/>
    <lineage>
        <taxon>Eukaryota</taxon>
        <taxon>Fungi</taxon>
        <taxon>Fungi incertae sedis</taxon>
        <taxon>Zoopagomycota</taxon>
        <taxon>Entomophthoromycotina</taxon>
        <taxon>Entomophthoromycetes</taxon>
        <taxon>Entomophthorales</taxon>
        <taxon>Entomophthoraceae</taxon>
        <taxon>Entomophthora</taxon>
    </lineage>
</organism>
<keyword evidence="2" id="KW-1185">Reference proteome</keyword>
<evidence type="ECO:0000313" key="1">
    <source>
        <dbReference type="EMBL" id="KAJ9052709.1"/>
    </source>
</evidence>
<evidence type="ECO:0000313" key="2">
    <source>
        <dbReference type="Proteomes" id="UP001165960"/>
    </source>
</evidence>
<dbReference type="EMBL" id="QTSX02006618">
    <property type="protein sequence ID" value="KAJ9052709.1"/>
    <property type="molecule type" value="Genomic_DNA"/>
</dbReference>
<proteinExistence type="predicted"/>